<keyword evidence="1" id="KW-1133">Transmembrane helix</keyword>
<feature type="transmembrane region" description="Helical" evidence="1">
    <location>
        <begin position="90"/>
        <end position="114"/>
    </location>
</feature>
<dbReference type="EMBL" id="BJTZ01000096">
    <property type="protein sequence ID" value="GEK16194.1"/>
    <property type="molecule type" value="Genomic_DNA"/>
</dbReference>
<proteinExistence type="predicted"/>
<reference evidence="2 3" key="1">
    <citation type="submission" date="2019-07" db="EMBL/GenBank/DDBJ databases">
        <title>Whole genome shotgun sequence of Aliivibrio fischeri NBRC 101058.</title>
        <authorList>
            <person name="Hosoyama A."/>
            <person name="Uohara A."/>
            <person name="Ohji S."/>
            <person name="Ichikawa N."/>
        </authorList>
    </citation>
    <scope>NUCLEOTIDE SEQUENCE [LARGE SCALE GENOMIC DNA]</scope>
    <source>
        <strain evidence="2 3">NBRC 101058</strain>
    </source>
</reference>
<accession>A0A510UNI6</accession>
<organism evidence="2 3">
    <name type="scientific">Aliivibrio fischeri</name>
    <name type="common">Vibrio fischeri</name>
    <dbReference type="NCBI Taxonomy" id="668"/>
    <lineage>
        <taxon>Bacteria</taxon>
        <taxon>Pseudomonadati</taxon>
        <taxon>Pseudomonadota</taxon>
        <taxon>Gammaproteobacteria</taxon>
        <taxon>Vibrionales</taxon>
        <taxon>Vibrionaceae</taxon>
        <taxon>Aliivibrio</taxon>
    </lineage>
</organism>
<gene>
    <name evidence="2" type="ORF">AFI02nite_42300</name>
</gene>
<sequence>MNAIDVVNEVKKALLQTKNGGEVSVSIDAMDNFMDQLGTQAEQSKEIDKLQHSKILAEFEAENSRSIAYSQNATAHSLEMFKAVITAGQAALKASMIINGGAAAALLAFTGKIWNEGSSIAVTSALSQSILLFCFGVLAAAFASGTTYISQYCFANKYIKSGSAINGVSIISVFGSFALFCYSSINAASSFTAHFAGL</sequence>
<evidence type="ECO:0000313" key="3">
    <source>
        <dbReference type="Proteomes" id="UP000321787"/>
    </source>
</evidence>
<dbReference type="Proteomes" id="UP000321787">
    <property type="component" value="Unassembled WGS sequence"/>
</dbReference>
<comment type="caution">
    <text evidence="2">The sequence shown here is derived from an EMBL/GenBank/DDBJ whole genome shotgun (WGS) entry which is preliminary data.</text>
</comment>
<dbReference type="RefSeq" id="WP_146866975.1">
    <property type="nucleotide sequence ID" value="NZ_BJTZ01000096.1"/>
</dbReference>
<evidence type="ECO:0000256" key="1">
    <source>
        <dbReference type="SAM" id="Phobius"/>
    </source>
</evidence>
<dbReference type="AlphaFoldDB" id="A0A510UNI6"/>
<keyword evidence="1" id="KW-0812">Transmembrane</keyword>
<protein>
    <submittedName>
        <fullName evidence="2">Uncharacterized protein</fullName>
    </submittedName>
</protein>
<name>A0A510UNI6_ALIFS</name>
<keyword evidence="1" id="KW-0472">Membrane</keyword>
<feature type="transmembrane region" description="Helical" evidence="1">
    <location>
        <begin position="164"/>
        <end position="185"/>
    </location>
</feature>
<feature type="transmembrane region" description="Helical" evidence="1">
    <location>
        <begin position="120"/>
        <end position="143"/>
    </location>
</feature>
<evidence type="ECO:0000313" key="2">
    <source>
        <dbReference type="EMBL" id="GEK16194.1"/>
    </source>
</evidence>